<keyword evidence="2" id="KW-0723">Serine/threonine-protein kinase</keyword>
<dbReference type="GO" id="GO:0004674">
    <property type="term" value="F:protein serine/threonine kinase activity"/>
    <property type="evidence" value="ECO:0007669"/>
    <property type="project" value="UniProtKB-KW"/>
</dbReference>
<dbReference type="RefSeq" id="WP_229836299.1">
    <property type="nucleotide sequence ID" value="NZ_BMPI01000051.1"/>
</dbReference>
<dbReference type="EC" id="2.7.11.1" evidence="1"/>
<keyword evidence="5" id="KW-0418">Kinase</keyword>
<dbReference type="InterPro" id="IPR011009">
    <property type="entry name" value="Kinase-like_dom_sf"/>
</dbReference>
<keyword evidence="9" id="KW-1185">Reference proteome</keyword>
<dbReference type="Gene3D" id="1.10.510.10">
    <property type="entry name" value="Transferase(Phosphotransferase) domain 1"/>
    <property type="match status" value="1"/>
</dbReference>
<dbReference type="Pfam" id="PF00069">
    <property type="entry name" value="Pkinase"/>
    <property type="match status" value="1"/>
</dbReference>
<evidence type="ECO:0000256" key="3">
    <source>
        <dbReference type="ARBA" id="ARBA00022679"/>
    </source>
</evidence>
<dbReference type="SUPFAM" id="SSF56112">
    <property type="entry name" value="Protein kinase-like (PK-like)"/>
    <property type="match status" value="1"/>
</dbReference>
<keyword evidence="4" id="KW-0547">Nucleotide-binding</keyword>
<keyword evidence="3" id="KW-0808">Transferase</keyword>
<dbReference type="EMBL" id="BMPI01000051">
    <property type="protein sequence ID" value="GGM65105.1"/>
    <property type="molecule type" value="Genomic_DNA"/>
</dbReference>
<evidence type="ECO:0000313" key="8">
    <source>
        <dbReference type="EMBL" id="GGM65105.1"/>
    </source>
</evidence>
<evidence type="ECO:0000259" key="7">
    <source>
        <dbReference type="PROSITE" id="PS50011"/>
    </source>
</evidence>
<dbReference type="CDD" id="cd14014">
    <property type="entry name" value="STKc_PknB_like"/>
    <property type="match status" value="1"/>
</dbReference>
<evidence type="ECO:0000256" key="6">
    <source>
        <dbReference type="ARBA" id="ARBA00022840"/>
    </source>
</evidence>
<proteinExistence type="predicted"/>
<evidence type="ECO:0000256" key="5">
    <source>
        <dbReference type="ARBA" id="ARBA00022777"/>
    </source>
</evidence>
<sequence>MSGIDVGRRVLERYLLVRPIARGGMSLVYEAVDLDRLRPAAVKVLAPAFAHNTRATHAARREPHLMQRMRHPTVPKIFGYGEIEAGRVSVPAMAMELLNGIPLAERLAAGPLPWQEAVEIAASIAELLAVAHRRGIAHRDLTAHNVMLTTAGVKIIDFGLAVPFAHPAAVKAEHAPAWDVYALGVLLYQMLTGRSPHAPGARLLHAAPTPVVLAPGLPRSVAELCRQCMAKRPGDRPESAAVALSLWAEFAPGWQRPDALTESYGTPSNHAV</sequence>
<name>A0A917U8J6_9ACTN</name>
<accession>A0A917U8J6</accession>
<dbReference type="Gene3D" id="3.30.200.20">
    <property type="entry name" value="Phosphorylase Kinase, domain 1"/>
    <property type="match status" value="1"/>
</dbReference>
<dbReference type="Proteomes" id="UP000642070">
    <property type="component" value="Unassembled WGS sequence"/>
</dbReference>
<gene>
    <name evidence="8" type="ORF">GCM10007977_078240</name>
</gene>
<evidence type="ECO:0000256" key="4">
    <source>
        <dbReference type="ARBA" id="ARBA00022741"/>
    </source>
</evidence>
<organism evidence="8 9">
    <name type="scientific">Dactylosporangium sucinum</name>
    <dbReference type="NCBI Taxonomy" id="1424081"/>
    <lineage>
        <taxon>Bacteria</taxon>
        <taxon>Bacillati</taxon>
        <taxon>Actinomycetota</taxon>
        <taxon>Actinomycetes</taxon>
        <taxon>Micromonosporales</taxon>
        <taxon>Micromonosporaceae</taxon>
        <taxon>Dactylosporangium</taxon>
    </lineage>
</organism>
<evidence type="ECO:0000256" key="1">
    <source>
        <dbReference type="ARBA" id="ARBA00012513"/>
    </source>
</evidence>
<keyword evidence="6" id="KW-0067">ATP-binding</keyword>
<reference evidence="8" key="1">
    <citation type="journal article" date="2014" name="Int. J. Syst. Evol. Microbiol.">
        <title>Complete genome sequence of Corynebacterium casei LMG S-19264T (=DSM 44701T), isolated from a smear-ripened cheese.</title>
        <authorList>
            <consortium name="US DOE Joint Genome Institute (JGI-PGF)"/>
            <person name="Walter F."/>
            <person name="Albersmeier A."/>
            <person name="Kalinowski J."/>
            <person name="Ruckert C."/>
        </authorList>
    </citation>
    <scope>NUCLEOTIDE SEQUENCE</scope>
    <source>
        <strain evidence="8">JCM 19831</strain>
    </source>
</reference>
<dbReference type="PANTHER" id="PTHR43289:SF6">
    <property type="entry name" value="SERINE_THREONINE-PROTEIN KINASE NEKL-3"/>
    <property type="match status" value="1"/>
</dbReference>
<comment type="caution">
    <text evidence="8">The sequence shown here is derived from an EMBL/GenBank/DDBJ whole genome shotgun (WGS) entry which is preliminary data.</text>
</comment>
<evidence type="ECO:0000256" key="2">
    <source>
        <dbReference type="ARBA" id="ARBA00022527"/>
    </source>
</evidence>
<dbReference type="PANTHER" id="PTHR43289">
    <property type="entry name" value="MITOGEN-ACTIVATED PROTEIN KINASE KINASE KINASE 20-RELATED"/>
    <property type="match status" value="1"/>
</dbReference>
<dbReference type="PROSITE" id="PS50011">
    <property type="entry name" value="PROTEIN_KINASE_DOM"/>
    <property type="match status" value="1"/>
</dbReference>
<evidence type="ECO:0000313" key="9">
    <source>
        <dbReference type="Proteomes" id="UP000642070"/>
    </source>
</evidence>
<dbReference type="GO" id="GO:0005524">
    <property type="term" value="F:ATP binding"/>
    <property type="evidence" value="ECO:0007669"/>
    <property type="project" value="UniProtKB-KW"/>
</dbReference>
<reference evidence="8" key="2">
    <citation type="submission" date="2020-09" db="EMBL/GenBank/DDBJ databases">
        <authorList>
            <person name="Sun Q."/>
            <person name="Ohkuma M."/>
        </authorList>
    </citation>
    <scope>NUCLEOTIDE SEQUENCE</scope>
    <source>
        <strain evidence="8">JCM 19831</strain>
    </source>
</reference>
<dbReference type="InterPro" id="IPR000719">
    <property type="entry name" value="Prot_kinase_dom"/>
</dbReference>
<dbReference type="AlphaFoldDB" id="A0A917U8J6"/>
<feature type="domain" description="Protein kinase" evidence="7">
    <location>
        <begin position="14"/>
        <end position="248"/>
    </location>
</feature>
<protein>
    <recommendedName>
        <fullName evidence="1">non-specific serine/threonine protein kinase</fullName>
        <ecNumber evidence="1">2.7.11.1</ecNumber>
    </recommendedName>
</protein>